<protein>
    <recommendedName>
        <fullName evidence="3">Terminase small subunit</fullName>
    </recommendedName>
</protein>
<dbReference type="EMBL" id="CP032829">
    <property type="protein sequence ID" value="AYJ85768.1"/>
    <property type="molecule type" value="Genomic_DNA"/>
</dbReference>
<dbReference type="OrthoDB" id="8404794at2"/>
<dbReference type="InterPro" id="IPR038713">
    <property type="entry name" value="Terminase_Gp1_N_sf"/>
</dbReference>
<dbReference type="Proteomes" id="UP000276254">
    <property type="component" value="Chromosome"/>
</dbReference>
<dbReference type="Gene3D" id="1.10.10.1400">
    <property type="entry name" value="Terminase, small subunit, N-terminal DNA-binding domain, HTH motif"/>
    <property type="match status" value="1"/>
</dbReference>
<accession>A0A494TK15</accession>
<sequence length="345" mass="38266">MLEEAPDQDVHEEAAQVLAEDFDDGCITVKGGHGGHRLNARQRDFARHFVLTGGKITKSAVLAGYDSPGAMGAKNVCHPSILAEIKRLSVVNVSAYLPRAIRTLVDIMTDDKADTRARVTAATNLLDRAGLRPKSDAPGVQVNVQINGASAQAAIADVWKARETRLELREGIRSRIEERMDRLDRSVPSDISGRMSDTDDTASATLIDINASPPPGGMKPQGPPGSRHPYLLPEPRNTFPTLTRFLKTETIDDDDSNGNDPRLACVSEHEQQSLVRRRAEIRIFAELEYRVRAGQYDEAVFRQRHDVVAHFGAAEGRDWAEWWKWHVGKRCVRGSHGHQYRRDAG</sequence>
<dbReference type="KEGG" id="spha:D3Y57_07015"/>
<dbReference type="AlphaFoldDB" id="A0A494TK15"/>
<keyword evidence="2" id="KW-1185">Reference proteome</keyword>
<reference evidence="1 2" key="1">
    <citation type="submission" date="2018-09" db="EMBL/GenBank/DDBJ databases">
        <title>Sphingomonas peninsula sp. nov., isolated from fildes peninsula, Antarctic soil.</title>
        <authorList>
            <person name="Yingchao G."/>
        </authorList>
    </citation>
    <scope>NUCLEOTIDE SEQUENCE [LARGE SCALE GENOMIC DNA]</scope>
    <source>
        <strain evidence="1 2">YZ-8</strain>
    </source>
</reference>
<name>A0A494TK15_SPHPE</name>
<gene>
    <name evidence="1" type="ORF">D3Y57_07015</name>
</gene>
<organism evidence="1 2">
    <name type="scientific">Sphingomonas paeninsulae</name>
    <dbReference type="NCBI Taxonomy" id="2319844"/>
    <lineage>
        <taxon>Bacteria</taxon>
        <taxon>Pseudomonadati</taxon>
        <taxon>Pseudomonadota</taxon>
        <taxon>Alphaproteobacteria</taxon>
        <taxon>Sphingomonadales</taxon>
        <taxon>Sphingomonadaceae</taxon>
        <taxon>Sphingomonas</taxon>
    </lineage>
</organism>
<evidence type="ECO:0000313" key="2">
    <source>
        <dbReference type="Proteomes" id="UP000276254"/>
    </source>
</evidence>
<evidence type="ECO:0000313" key="1">
    <source>
        <dbReference type="EMBL" id="AYJ85768.1"/>
    </source>
</evidence>
<proteinExistence type="predicted"/>
<evidence type="ECO:0008006" key="3">
    <source>
        <dbReference type="Google" id="ProtNLM"/>
    </source>
</evidence>